<dbReference type="Pfam" id="PF01404">
    <property type="entry name" value="Ephrin_lbd"/>
    <property type="match status" value="1"/>
</dbReference>
<keyword evidence="10" id="KW-0418">Kinase</keyword>
<dbReference type="InterPro" id="IPR013783">
    <property type="entry name" value="Ig-like_fold"/>
</dbReference>
<dbReference type="PRINTS" id="PR00109">
    <property type="entry name" value="TYRKINASE"/>
</dbReference>
<dbReference type="SMART" id="SM00219">
    <property type="entry name" value="TyrKc"/>
    <property type="match status" value="1"/>
</dbReference>
<evidence type="ECO:0000256" key="24">
    <source>
        <dbReference type="SAM" id="SignalP"/>
    </source>
</evidence>
<feature type="region of interest" description="Disordered" evidence="22">
    <location>
        <begin position="806"/>
        <end position="833"/>
    </location>
</feature>
<keyword evidence="6 23" id="KW-0812">Transmembrane</keyword>
<feature type="domain" description="Fibronectin type-III" evidence="27">
    <location>
        <begin position="243"/>
        <end position="351"/>
    </location>
</feature>
<dbReference type="SMART" id="SM00615">
    <property type="entry name" value="EPH_lbd"/>
    <property type="match status" value="1"/>
</dbReference>
<dbReference type="SUPFAM" id="SSF56112">
    <property type="entry name" value="Protein kinase-like (PK-like)"/>
    <property type="match status" value="1"/>
</dbReference>
<evidence type="ECO:0000256" key="1">
    <source>
        <dbReference type="ARBA" id="ARBA00004251"/>
    </source>
</evidence>
<dbReference type="Pfam" id="PF00536">
    <property type="entry name" value="SAM_1"/>
    <property type="match status" value="1"/>
</dbReference>
<dbReference type="PROSITE" id="PS51550">
    <property type="entry name" value="EPH_LBD"/>
    <property type="match status" value="1"/>
</dbReference>
<evidence type="ECO:0000256" key="13">
    <source>
        <dbReference type="ARBA" id="ARBA00023136"/>
    </source>
</evidence>
<feature type="disulfide bond" evidence="20">
    <location>
        <begin position="102"/>
        <end position="115"/>
    </location>
</feature>
<dbReference type="Pfam" id="PF14575">
    <property type="entry name" value="EphA2_TM"/>
    <property type="match status" value="1"/>
</dbReference>
<dbReference type="InterPro" id="IPR036116">
    <property type="entry name" value="FN3_sf"/>
</dbReference>
<accession>A0A151MN57</accession>
<dbReference type="InterPro" id="IPR003961">
    <property type="entry name" value="FN3_dom"/>
</dbReference>
<evidence type="ECO:0000256" key="19">
    <source>
        <dbReference type="PIRSR" id="PIRSR000666-2"/>
    </source>
</evidence>
<evidence type="ECO:0000259" key="26">
    <source>
        <dbReference type="PROSITE" id="PS50105"/>
    </source>
</evidence>
<dbReference type="InterPro" id="IPR050449">
    <property type="entry name" value="Ephrin_rcpt_TKs"/>
</dbReference>
<dbReference type="PIRSF" id="PIRSF000666">
    <property type="entry name" value="TyrPK_ephrin_receptor"/>
    <property type="match status" value="1"/>
</dbReference>
<dbReference type="PANTHER" id="PTHR46877:SF19">
    <property type="entry name" value="RECEPTOR PROTEIN-TYROSINE KINASE"/>
    <property type="match status" value="1"/>
</dbReference>
<evidence type="ECO:0000256" key="7">
    <source>
        <dbReference type="ARBA" id="ARBA00022729"/>
    </source>
</evidence>
<keyword evidence="8" id="KW-0677">Repeat</keyword>
<evidence type="ECO:0000256" key="18">
    <source>
        <dbReference type="PIRSR" id="PIRSR000666-1"/>
    </source>
</evidence>
<feature type="chain" id="PRO_5012655786" description="receptor protein-tyrosine kinase" evidence="24">
    <location>
        <begin position="16"/>
        <end position="907"/>
    </location>
</feature>
<evidence type="ECO:0000256" key="23">
    <source>
        <dbReference type="SAM" id="Phobius"/>
    </source>
</evidence>
<evidence type="ECO:0000256" key="9">
    <source>
        <dbReference type="ARBA" id="ARBA00022741"/>
    </source>
</evidence>
<evidence type="ECO:0000256" key="22">
    <source>
        <dbReference type="SAM" id="MobiDB-lite"/>
    </source>
</evidence>
<feature type="region of interest" description="Disordered" evidence="22">
    <location>
        <begin position="886"/>
        <end position="907"/>
    </location>
</feature>
<dbReference type="PROSITE" id="PS00107">
    <property type="entry name" value="PROTEIN_KINASE_ATP"/>
    <property type="match status" value="1"/>
</dbReference>
<dbReference type="PROSITE" id="PS50011">
    <property type="entry name" value="PROTEIN_KINASE_DOM"/>
    <property type="match status" value="1"/>
</dbReference>
<evidence type="ECO:0000256" key="15">
    <source>
        <dbReference type="ARBA" id="ARBA00023170"/>
    </source>
</evidence>
<dbReference type="InterPro" id="IPR001245">
    <property type="entry name" value="Ser-Thr/Tyr_kinase_cat_dom"/>
</dbReference>
<dbReference type="GO" id="GO:0005005">
    <property type="term" value="F:transmembrane-ephrin receptor activity"/>
    <property type="evidence" value="ECO:0007669"/>
    <property type="project" value="TreeGrafter"/>
</dbReference>
<dbReference type="GO" id="GO:0005886">
    <property type="term" value="C:plasma membrane"/>
    <property type="evidence" value="ECO:0007669"/>
    <property type="project" value="UniProtKB-SubCell"/>
</dbReference>
<evidence type="ECO:0000256" key="20">
    <source>
        <dbReference type="PIRSR" id="PIRSR000666-3"/>
    </source>
</evidence>
<dbReference type="FunFam" id="1.10.510.10:FF:000268">
    <property type="entry name" value="Receptor protein-tyrosine kinase"/>
    <property type="match status" value="1"/>
</dbReference>
<evidence type="ECO:0000259" key="28">
    <source>
        <dbReference type="PROSITE" id="PS51550"/>
    </source>
</evidence>
<comment type="subcellular location">
    <subcellularLocation>
        <location evidence="1">Cell membrane</location>
        <topology evidence="1">Single-pass type I membrane protein</topology>
    </subcellularLocation>
</comment>
<dbReference type="SUPFAM" id="SSF49265">
    <property type="entry name" value="Fibronectin type III"/>
    <property type="match status" value="1"/>
</dbReference>
<dbReference type="InterPro" id="IPR027936">
    <property type="entry name" value="Eph_TM"/>
</dbReference>
<comment type="caution">
    <text evidence="29">The sequence shown here is derived from an EMBL/GenBank/DDBJ whole genome shotgun (WGS) entry which is preliminary data.</text>
</comment>
<dbReference type="InterPro" id="IPR001090">
    <property type="entry name" value="Ephrin_rcpt_lig-bd_dom"/>
</dbReference>
<feature type="domain" description="Fibronectin type-III" evidence="27">
    <location>
        <begin position="352"/>
        <end position="447"/>
    </location>
</feature>
<dbReference type="Gene3D" id="2.60.40.10">
    <property type="entry name" value="Immunoglobulins"/>
    <property type="match status" value="2"/>
</dbReference>
<gene>
    <name evidence="29" type="ORF">Y1Q_0018528</name>
</gene>
<feature type="domain" description="Eph LBD" evidence="28">
    <location>
        <begin position="17"/>
        <end position="210"/>
    </location>
</feature>
<name>A0A151MN57_ALLMI</name>
<evidence type="ECO:0000256" key="10">
    <source>
        <dbReference type="ARBA" id="ARBA00022777"/>
    </source>
</evidence>
<dbReference type="FunFam" id="2.60.120.260:FF:000071">
    <property type="entry name" value="Ephrin type-B receptor 4"/>
    <property type="match status" value="1"/>
</dbReference>
<evidence type="ECO:0000313" key="29">
    <source>
        <dbReference type="EMBL" id="KYO25869.1"/>
    </source>
</evidence>
<keyword evidence="12 23" id="KW-1133">Transmembrane helix</keyword>
<dbReference type="InterPro" id="IPR016257">
    <property type="entry name" value="Tyr_kinase_ephrin_rcpt"/>
</dbReference>
<dbReference type="SUPFAM" id="SSF49785">
    <property type="entry name" value="Galactose-binding domain-like"/>
    <property type="match status" value="1"/>
</dbReference>
<dbReference type="InterPro" id="IPR008266">
    <property type="entry name" value="Tyr_kinase_AS"/>
</dbReference>
<dbReference type="SMART" id="SM00060">
    <property type="entry name" value="FN3"/>
    <property type="match status" value="2"/>
</dbReference>
<dbReference type="PROSITE" id="PS00790">
    <property type="entry name" value="RECEPTOR_TYR_KIN_V_1"/>
    <property type="match status" value="1"/>
</dbReference>
<dbReference type="InterPro" id="IPR011009">
    <property type="entry name" value="Kinase-like_dom_sf"/>
</dbReference>
<proteinExistence type="predicted"/>
<dbReference type="CDD" id="cd00063">
    <property type="entry name" value="FN3"/>
    <property type="match status" value="1"/>
</dbReference>
<dbReference type="Gene3D" id="2.60.120.260">
    <property type="entry name" value="Galactose-binding domain-like"/>
    <property type="match status" value="1"/>
</dbReference>
<organism evidence="29 30">
    <name type="scientific">Alligator mississippiensis</name>
    <name type="common">American alligator</name>
    <dbReference type="NCBI Taxonomy" id="8496"/>
    <lineage>
        <taxon>Eukaryota</taxon>
        <taxon>Metazoa</taxon>
        <taxon>Chordata</taxon>
        <taxon>Craniata</taxon>
        <taxon>Vertebrata</taxon>
        <taxon>Euteleostomi</taxon>
        <taxon>Archelosauria</taxon>
        <taxon>Archosauria</taxon>
        <taxon>Crocodylia</taxon>
        <taxon>Alligatoridae</taxon>
        <taxon>Alligatorinae</taxon>
        <taxon>Alligator</taxon>
    </lineage>
</organism>
<dbReference type="GO" id="GO:0007411">
    <property type="term" value="P:axon guidance"/>
    <property type="evidence" value="ECO:0007669"/>
    <property type="project" value="TreeGrafter"/>
</dbReference>
<dbReference type="Pfam" id="PF00041">
    <property type="entry name" value="fn3"/>
    <property type="match status" value="2"/>
</dbReference>
<dbReference type="Proteomes" id="UP000050525">
    <property type="component" value="Unassembled WGS sequence"/>
</dbReference>
<evidence type="ECO:0000256" key="2">
    <source>
        <dbReference type="ARBA" id="ARBA00011902"/>
    </source>
</evidence>
<evidence type="ECO:0000256" key="8">
    <source>
        <dbReference type="ARBA" id="ARBA00022737"/>
    </source>
</evidence>
<feature type="binding site" evidence="19">
    <location>
        <begin position="540"/>
        <end position="548"/>
    </location>
    <ligand>
        <name>ATP</name>
        <dbReference type="ChEBI" id="CHEBI:30616"/>
    </ligand>
</feature>
<keyword evidence="15" id="KW-0675">Receptor</keyword>
<dbReference type="Pfam" id="PF07714">
    <property type="entry name" value="PK_Tyr_Ser-Thr"/>
    <property type="match status" value="1"/>
</dbReference>
<dbReference type="Gene3D" id="3.30.200.20">
    <property type="entry name" value="Phosphorylase Kinase, domain 1"/>
    <property type="match status" value="1"/>
</dbReference>
<dbReference type="Gene3D" id="1.10.150.50">
    <property type="entry name" value="Transcription Factor, Ets-1"/>
    <property type="match status" value="1"/>
</dbReference>
<sequence>MAPWVVFLCVRAILALEETLLDTQLETSDLKWTVYPEGEGQWEEVSMLDRERQASARTFEVCGGPLGQPGGPPQNSWLRSTYVARRGAVQAYLELRFSMLECASLPRGAGPARPCKETFTVFYYESEGDTATARSPAWMENPYVKVDTVAADHLSRKRPGAEPSGKVNVKTLRLGPLSKAGLYVAFQDQGACLALLAVRLYHKKCPGAVRGLAAFPETLPLCACRNGYYRAPADLPAEPCTTPPSAPRSLVARSNGSAAALEWSEPLESGGRQDLRYTVTCRECPPGGAPCRPCRLRLLPGARDLAQTRVTALGLHPHLTYAFVVEATNGVSGLSPGAPHGEAINVTSGQDVPLPVYPVTQVSASPTSMTLAWAVPPGARVLDYEVKYYEKSAGGASGPHLFVKTAAPGAELGGLRRGGLYGVQVRARSEAGYGDFGAETPLATPGTDPPGQAEPLGAIAGAAAVGGLLVVAVVVVAVICVRRHGSGGRDPEDSDKPGQLLIGQGTKVYIDPFTYEDPSVAVRAFAKEIDVACVKIEEVIGAGEFGEVCRGRLRAPGRRETRVAIKTLKGGYTERQRRDFLAEASIMGQFEHPNIIRLEGVVTASAPAMILTEFMEHGALDAFLRGNAGRFRPLQLVGMLRGIGAGMCYLAETGYVHRDLAARNVLLSAQLVCKVSDFGLSRFLEDDSSADPTYTSTLGGKIPIRWTAPEAIAFRKFTSASDVWSYGIVMWEVMSYGERPYWDMSNQDVINAVEQDYRLPPPPACPAALHRLMLDCWQRERSARPRFAHLVRALDKLMRHPAALRVTTPEGPASSQPLLEQRSPPAPAPGPGSVGEWLRALGLGRYEDDFARGGLRSLEMVAQASAQDLVRVGVTLPGHQKKILSSAQSLQGQAKPDPAGESTGGGF</sequence>
<evidence type="ECO:0000256" key="17">
    <source>
        <dbReference type="ARBA" id="ARBA00051243"/>
    </source>
</evidence>
<dbReference type="FunFam" id="3.30.200.20:FF:000001">
    <property type="entry name" value="Ephrin type-A receptor 5"/>
    <property type="match status" value="1"/>
</dbReference>
<keyword evidence="11 19" id="KW-0067">ATP-binding</keyword>
<evidence type="ECO:0000256" key="11">
    <source>
        <dbReference type="ARBA" id="ARBA00022840"/>
    </source>
</evidence>
<dbReference type="PANTHER" id="PTHR46877">
    <property type="entry name" value="EPH RECEPTOR A5"/>
    <property type="match status" value="1"/>
</dbReference>
<keyword evidence="7 24" id="KW-0732">Signal</keyword>
<dbReference type="InterPro" id="IPR020635">
    <property type="entry name" value="Tyr_kinase_cat_dom"/>
</dbReference>
<dbReference type="PROSITE" id="PS00109">
    <property type="entry name" value="PROTEIN_KINASE_TYR"/>
    <property type="match status" value="1"/>
</dbReference>
<keyword evidence="20" id="KW-1015">Disulfide bond</keyword>
<dbReference type="InterPro" id="IPR001660">
    <property type="entry name" value="SAM"/>
</dbReference>
<dbReference type="FunFam" id="2.60.40.10:FF:000059">
    <property type="entry name" value="Ephrin type-A receptor 6"/>
    <property type="match status" value="1"/>
</dbReference>
<evidence type="ECO:0000259" key="25">
    <source>
        <dbReference type="PROSITE" id="PS50011"/>
    </source>
</evidence>
<dbReference type="InterPro" id="IPR001426">
    <property type="entry name" value="Tyr_kinase_rcpt_V_CS"/>
</dbReference>
<feature type="disulfide bond" evidence="20">
    <location>
        <begin position="62"/>
        <end position="192"/>
    </location>
</feature>
<protein>
    <recommendedName>
        <fullName evidence="2">receptor protein-tyrosine kinase</fullName>
        <ecNumber evidence="2">2.7.10.1</ecNumber>
    </recommendedName>
</protein>
<feature type="domain" description="SAM" evidence="26">
    <location>
        <begin position="833"/>
        <end position="893"/>
    </location>
</feature>
<evidence type="ECO:0000256" key="4">
    <source>
        <dbReference type="ARBA" id="ARBA00022553"/>
    </source>
</evidence>
<feature type="binding site" evidence="19 21">
    <location>
        <position position="566"/>
    </location>
    <ligand>
        <name>ATP</name>
        <dbReference type="ChEBI" id="CHEBI:30616"/>
    </ligand>
</feature>
<dbReference type="Gene3D" id="1.10.510.10">
    <property type="entry name" value="Transferase(Phosphotransferase) domain 1"/>
    <property type="match status" value="1"/>
</dbReference>
<dbReference type="eggNOG" id="KOG0196">
    <property type="taxonomic scope" value="Eukaryota"/>
</dbReference>
<dbReference type="CDD" id="cd09488">
    <property type="entry name" value="SAM_EPH-R"/>
    <property type="match status" value="1"/>
</dbReference>
<keyword evidence="9 19" id="KW-0547">Nucleotide-binding</keyword>
<evidence type="ECO:0000256" key="14">
    <source>
        <dbReference type="ARBA" id="ARBA00023137"/>
    </source>
</evidence>
<dbReference type="InterPro" id="IPR013761">
    <property type="entry name" value="SAM/pointed_sf"/>
</dbReference>
<dbReference type="PROSITE" id="PS50105">
    <property type="entry name" value="SAM_DOMAIN"/>
    <property type="match status" value="1"/>
</dbReference>
<feature type="transmembrane region" description="Helical" evidence="23">
    <location>
        <begin position="456"/>
        <end position="481"/>
    </location>
</feature>
<keyword evidence="4" id="KW-0597">Phosphoprotein</keyword>
<dbReference type="InterPro" id="IPR000719">
    <property type="entry name" value="Prot_kinase_dom"/>
</dbReference>
<dbReference type="GO" id="GO:0005524">
    <property type="term" value="F:ATP binding"/>
    <property type="evidence" value="ECO:0007669"/>
    <property type="project" value="UniProtKB-UniRule"/>
</dbReference>
<dbReference type="GO" id="GO:0030425">
    <property type="term" value="C:dendrite"/>
    <property type="evidence" value="ECO:0007669"/>
    <property type="project" value="TreeGrafter"/>
</dbReference>
<dbReference type="EC" id="2.7.10.1" evidence="2"/>
<evidence type="ECO:0000256" key="5">
    <source>
        <dbReference type="ARBA" id="ARBA00022679"/>
    </source>
</evidence>
<evidence type="ECO:0000256" key="6">
    <source>
        <dbReference type="ARBA" id="ARBA00022692"/>
    </source>
</evidence>
<feature type="domain" description="Protein kinase" evidence="25">
    <location>
        <begin position="534"/>
        <end position="803"/>
    </location>
</feature>
<evidence type="ECO:0000256" key="16">
    <source>
        <dbReference type="ARBA" id="ARBA00023180"/>
    </source>
</evidence>
<reference evidence="29 30" key="1">
    <citation type="journal article" date="2012" name="Genome Biol.">
        <title>Sequencing three crocodilian genomes to illuminate the evolution of archosaurs and amniotes.</title>
        <authorList>
            <person name="St John J.A."/>
            <person name="Braun E.L."/>
            <person name="Isberg S.R."/>
            <person name="Miles L.G."/>
            <person name="Chong A.Y."/>
            <person name="Gongora J."/>
            <person name="Dalzell P."/>
            <person name="Moran C."/>
            <person name="Bed'hom B."/>
            <person name="Abzhanov A."/>
            <person name="Burgess S.C."/>
            <person name="Cooksey A.M."/>
            <person name="Castoe T.A."/>
            <person name="Crawford N.G."/>
            <person name="Densmore L.D."/>
            <person name="Drew J.C."/>
            <person name="Edwards S.V."/>
            <person name="Faircloth B.C."/>
            <person name="Fujita M.K."/>
            <person name="Greenwold M.J."/>
            <person name="Hoffmann F.G."/>
            <person name="Howard J.M."/>
            <person name="Iguchi T."/>
            <person name="Janes D.E."/>
            <person name="Khan S.Y."/>
            <person name="Kohno S."/>
            <person name="de Koning A.J."/>
            <person name="Lance S.L."/>
            <person name="McCarthy F.M."/>
            <person name="McCormack J.E."/>
            <person name="Merchant M.E."/>
            <person name="Peterson D.G."/>
            <person name="Pollock D.D."/>
            <person name="Pourmand N."/>
            <person name="Raney B.J."/>
            <person name="Roessler K.A."/>
            <person name="Sanford J.R."/>
            <person name="Sawyer R.H."/>
            <person name="Schmidt C.J."/>
            <person name="Triplett E.W."/>
            <person name="Tuberville T.D."/>
            <person name="Venegas-Anaya M."/>
            <person name="Howard J.T."/>
            <person name="Jarvis E.D."/>
            <person name="Guillette L.J.Jr."/>
            <person name="Glenn T.C."/>
            <person name="Green R.E."/>
            <person name="Ray D.A."/>
        </authorList>
    </citation>
    <scope>NUCLEOTIDE SEQUENCE [LARGE SCALE GENOMIC DNA]</scope>
    <source>
        <strain evidence="29">KSC_2009_1</strain>
    </source>
</reference>
<dbReference type="InterPro" id="IPR008979">
    <property type="entry name" value="Galactose-bd-like_sf"/>
</dbReference>
<dbReference type="InterPro" id="IPR017441">
    <property type="entry name" value="Protein_kinase_ATP_BS"/>
</dbReference>
<dbReference type="EMBL" id="AKHW03005665">
    <property type="protein sequence ID" value="KYO25869.1"/>
    <property type="molecule type" value="Genomic_DNA"/>
</dbReference>
<keyword evidence="16" id="KW-0325">Glycoprotein</keyword>
<evidence type="ECO:0000259" key="27">
    <source>
        <dbReference type="PROSITE" id="PS50853"/>
    </source>
</evidence>
<dbReference type="SMART" id="SM00454">
    <property type="entry name" value="SAM"/>
    <property type="match status" value="1"/>
</dbReference>
<evidence type="ECO:0000256" key="3">
    <source>
        <dbReference type="ARBA" id="ARBA00022475"/>
    </source>
</evidence>
<evidence type="ECO:0000313" key="30">
    <source>
        <dbReference type="Proteomes" id="UP000050525"/>
    </source>
</evidence>
<keyword evidence="3" id="KW-1003">Cell membrane</keyword>
<dbReference type="STRING" id="8496.A0A151MN57"/>
<dbReference type="AlphaFoldDB" id="A0A151MN57"/>
<feature type="active site" description="Proton acceptor" evidence="18">
    <location>
        <position position="659"/>
    </location>
</feature>
<keyword evidence="30" id="KW-1185">Reference proteome</keyword>
<keyword evidence="5" id="KW-0808">Transferase</keyword>
<dbReference type="PROSITE" id="PS50853">
    <property type="entry name" value="FN3"/>
    <property type="match status" value="2"/>
</dbReference>
<evidence type="ECO:0000256" key="12">
    <source>
        <dbReference type="ARBA" id="ARBA00022989"/>
    </source>
</evidence>
<keyword evidence="13 23" id="KW-0472">Membrane</keyword>
<feature type="signal peptide" evidence="24">
    <location>
        <begin position="1"/>
        <end position="15"/>
    </location>
</feature>
<comment type="catalytic activity">
    <reaction evidence="17">
        <text>L-tyrosyl-[protein] + ATP = O-phospho-L-tyrosyl-[protein] + ADP + H(+)</text>
        <dbReference type="Rhea" id="RHEA:10596"/>
        <dbReference type="Rhea" id="RHEA-COMP:10136"/>
        <dbReference type="Rhea" id="RHEA-COMP:20101"/>
        <dbReference type="ChEBI" id="CHEBI:15378"/>
        <dbReference type="ChEBI" id="CHEBI:30616"/>
        <dbReference type="ChEBI" id="CHEBI:46858"/>
        <dbReference type="ChEBI" id="CHEBI:61978"/>
        <dbReference type="ChEBI" id="CHEBI:456216"/>
        <dbReference type="EC" id="2.7.10.1"/>
    </reaction>
</comment>
<evidence type="ECO:0000256" key="21">
    <source>
        <dbReference type="PROSITE-ProRule" id="PRU10141"/>
    </source>
</evidence>
<keyword evidence="14" id="KW-0829">Tyrosine-protein kinase</keyword>
<dbReference type="SUPFAM" id="SSF47769">
    <property type="entry name" value="SAM/Pointed domain"/>
    <property type="match status" value="1"/>
</dbReference>